<accession>A0ABV9HX08</accession>
<dbReference type="Proteomes" id="UP001596043">
    <property type="component" value="Unassembled WGS sequence"/>
</dbReference>
<evidence type="ECO:0000313" key="2">
    <source>
        <dbReference type="EMBL" id="MFC4634706.1"/>
    </source>
</evidence>
<dbReference type="EMBL" id="JBHSFV010000007">
    <property type="protein sequence ID" value="MFC4634706.1"/>
    <property type="molecule type" value="Genomic_DNA"/>
</dbReference>
<keyword evidence="1" id="KW-1133">Transmembrane helix</keyword>
<evidence type="ECO:0000313" key="3">
    <source>
        <dbReference type="Proteomes" id="UP001596043"/>
    </source>
</evidence>
<feature type="transmembrane region" description="Helical" evidence="1">
    <location>
        <begin position="37"/>
        <end position="54"/>
    </location>
</feature>
<feature type="transmembrane region" description="Helical" evidence="1">
    <location>
        <begin position="129"/>
        <end position="153"/>
    </location>
</feature>
<comment type="caution">
    <text evidence="2">The sequence shown here is derived from an EMBL/GenBank/DDBJ whole genome shotgun (WGS) entry which is preliminary data.</text>
</comment>
<organism evidence="2 3">
    <name type="scientific">Dokdonia ponticola</name>
    <dbReference type="NCBI Taxonomy" id="2041041"/>
    <lineage>
        <taxon>Bacteria</taxon>
        <taxon>Pseudomonadati</taxon>
        <taxon>Bacteroidota</taxon>
        <taxon>Flavobacteriia</taxon>
        <taxon>Flavobacteriales</taxon>
        <taxon>Flavobacteriaceae</taxon>
        <taxon>Dokdonia</taxon>
    </lineage>
</organism>
<feature type="transmembrane region" description="Helical" evidence="1">
    <location>
        <begin position="98"/>
        <end position="117"/>
    </location>
</feature>
<feature type="transmembrane region" description="Helical" evidence="1">
    <location>
        <begin position="66"/>
        <end position="86"/>
    </location>
</feature>
<keyword evidence="1" id="KW-0812">Transmembrane</keyword>
<evidence type="ECO:0000256" key="1">
    <source>
        <dbReference type="SAM" id="Phobius"/>
    </source>
</evidence>
<protein>
    <submittedName>
        <fullName evidence="2">Uncharacterized protein</fullName>
    </submittedName>
</protein>
<keyword evidence="3" id="KW-1185">Reference proteome</keyword>
<proteinExistence type="predicted"/>
<keyword evidence="1" id="KW-0472">Membrane</keyword>
<sequence length="200" mass="24016">MRLFLFLFWYIAINDILAFEYWEYYKKTSPTIVSNNIFYNILDVIRFSVIIWIIKRNINDPKKLRQRIVTVLLYTVWLFYLINSLFENPIRFFLDYSFIYGAIITVIAIMYYSIDLIKSTQISKIKKDLLLWINIGFLIFNISYPIILAIQIFYEPSDLSEIDKKLFNIQLPIVISIISIVSNLIIIFGFIWSEKRHQHN</sequence>
<name>A0ABV9HX08_9FLAO</name>
<reference evidence="3" key="1">
    <citation type="journal article" date="2019" name="Int. J. Syst. Evol. Microbiol.">
        <title>The Global Catalogue of Microorganisms (GCM) 10K type strain sequencing project: providing services to taxonomists for standard genome sequencing and annotation.</title>
        <authorList>
            <consortium name="The Broad Institute Genomics Platform"/>
            <consortium name="The Broad Institute Genome Sequencing Center for Infectious Disease"/>
            <person name="Wu L."/>
            <person name="Ma J."/>
        </authorList>
    </citation>
    <scope>NUCLEOTIDE SEQUENCE [LARGE SCALE GENOMIC DNA]</scope>
    <source>
        <strain evidence="3">YJ-61-S</strain>
    </source>
</reference>
<gene>
    <name evidence="2" type="ORF">ACFO3O_12355</name>
</gene>
<dbReference type="RefSeq" id="WP_379979227.1">
    <property type="nucleotide sequence ID" value="NZ_JBHSFV010000007.1"/>
</dbReference>
<feature type="transmembrane region" description="Helical" evidence="1">
    <location>
        <begin position="173"/>
        <end position="192"/>
    </location>
</feature>